<keyword evidence="2" id="KW-1185">Reference proteome</keyword>
<protein>
    <submittedName>
        <fullName evidence="1">Uncharacterized protein</fullName>
    </submittedName>
</protein>
<reference evidence="1" key="1">
    <citation type="submission" date="2021-01" db="EMBL/GenBank/DDBJ databases">
        <title>Whole genome shotgun sequence of Planosporangium mesophilum NBRC 109066.</title>
        <authorList>
            <person name="Komaki H."/>
            <person name="Tamura T."/>
        </authorList>
    </citation>
    <scope>NUCLEOTIDE SEQUENCE</scope>
    <source>
        <strain evidence="1">NBRC 109066</strain>
    </source>
</reference>
<evidence type="ECO:0000313" key="2">
    <source>
        <dbReference type="Proteomes" id="UP000599074"/>
    </source>
</evidence>
<comment type="caution">
    <text evidence="1">The sequence shown here is derived from an EMBL/GenBank/DDBJ whole genome shotgun (WGS) entry which is preliminary data.</text>
</comment>
<accession>A0A8J3TDR3</accession>
<dbReference type="AlphaFoldDB" id="A0A8J3TDR3"/>
<sequence length="151" mass="16444">MDLVLGPLRAAGPIRIGMPFAEAERVLHSLEGYRPPAPGERVNAGFADFESGLSVSVGRGRDGNVEAVEVYGPSRDVTVLYRDIAVFDFPAEEVIRRLSEIAPIQVEDDGMRVLAPELLLSLWRSVLPEGPDDEDGRYFEAALVAVPGYYG</sequence>
<dbReference type="RefSeq" id="WP_168117761.1">
    <property type="nucleotide sequence ID" value="NZ_BOON01000027.1"/>
</dbReference>
<proteinExistence type="predicted"/>
<evidence type="ECO:0000313" key="1">
    <source>
        <dbReference type="EMBL" id="GII23292.1"/>
    </source>
</evidence>
<dbReference type="EMBL" id="BOON01000027">
    <property type="protein sequence ID" value="GII23292.1"/>
    <property type="molecule type" value="Genomic_DNA"/>
</dbReference>
<dbReference type="Proteomes" id="UP000599074">
    <property type="component" value="Unassembled WGS sequence"/>
</dbReference>
<gene>
    <name evidence="1" type="ORF">Pme01_28890</name>
</gene>
<name>A0A8J3TDR3_9ACTN</name>
<organism evidence="1 2">
    <name type="scientific">Planosporangium mesophilum</name>
    <dbReference type="NCBI Taxonomy" id="689768"/>
    <lineage>
        <taxon>Bacteria</taxon>
        <taxon>Bacillati</taxon>
        <taxon>Actinomycetota</taxon>
        <taxon>Actinomycetes</taxon>
        <taxon>Micromonosporales</taxon>
        <taxon>Micromonosporaceae</taxon>
        <taxon>Planosporangium</taxon>
    </lineage>
</organism>